<dbReference type="AlphaFoldDB" id="B1C7L7"/>
<protein>
    <submittedName>
        <fullName evidence="1">Uncharacterized protein</fullName>
    </submittedName>
</protein>
<name>B1C7L7_9FIRM</name>
<proteinExistence type="predicted"/>
<dbReference type="Proteomes" id="UP000005178">
    <property type="component" value="Unassembled WGS sequence"/>
</dbReference>
<keyword evidence="2" id="KW-1185">Reference proteome</keyword>
<gene>
    <name evidence="1" type="ORF">ANASTE_00719</name>
</gene>
<evidence type="ECO:0000313" key="1">
    <source>
        <dbReference type="EMBL" id="EDS73004.1"/>
    </source>
</evidence>
<dbReference type="STRING" id="445971.ANASTE_00719"/>
<accession>B1C7L7</accession>
<evidence type="ECO:0000313" key="2">
    <source>
        <dbReference type="Proteomes" id="UP000005178"/>
    </source>
</evidence>
<dbReference type="RefSeq" id="WP_007049168.1">
    <property type="nucleotide sequence ID" value="NZ_DS560015.1"/>
</dbReference>
<dbReference type="GeneID" id="97999617"/>
<sequence>MAATNIECVKIKRNEAGGYPELQAIDETNGALIDYREADQKILIILSAGAASKVTVHGGNGVQGTDEATFEFDMQSGDTNTLVLESGMYMDVKENKGKVKITTDGTVSIGAIALP</sequence>
<dbReference type="EMBL" id="ABIL02000005">
    <property type="protein sequence ID" value="EDS73004.1"/>
    <property type="molecule type" value="Genomic_DNA"/>
</dbReference>
<dbReference type="OrthoDB" id="9963173at2"/>
<reference evidence="1" key="2">
    <citation type="submission" date="2013-08" db="EMBL/GenBank/DDBJ databases">
        <title>Draft genome sequence of Anaerofustis stercorihominis (DSM 17244).</title>
        <authorList>
            <person name="Sudarsanam P."/>
            <person name="Ley R."/>
            <person name="Guruge J."/>
            <person name="Turnbaugh P.J."/>
            <person name="Mahowald M."/>
            <person name="Liep D."/>
            <person name="Gordon J."/>
        </authorList>
    </citation>
    <scope>NUCLEOTIDE SEQUENCE</scope>
    <source>
        <strain evidence="1">DSM 17244</strain>
    </source>
</reference>
<comment type="caution">
    <text evidence="1">The sequence shown here is derived from an EMBL/GenBank/DDBJ whole genome shotgun (WGS) entry which is preliminary data.</text>
</comment>
<organism evidence="1 2">
    <name type="scientific">Anaerofustis stercorihominis DSM 17244</name>
    <dbReference type="NCBI Taxonomy" id="445971"/>
    <lineage>
        <taxon>Bacteria</taxon>
        <taxon>Bacillati</taxon>
        <taxon>Bacillota</taxon>
        <taxon>Clostridia</taxon>
        <taxon>Eubacteriales</taxon>
        <taxon>Eubacteriaceae</taxon>
        <taxon>Anaerofustis</taxon>
    </lineage>
</organism>
<reference evidence="1" key="1">
    <citation type="submission" date="2008-01" db="EMBL/GenBank/DDBJ databases">
        <authorList>
            <person name="Fulton L."/>
            <person name="Clifton S."/>
            <person name="Fulton B."/>
            <person name="Xu J."/>
            <person name="Minx P."/>
            <person name="Pepin K.H."/>
            <person name="Johnson M."/>
            <person name="Thiruvilangam P."/>
            <person name="Bhonagiri V."/>
            <person name="Nash W.E."/>
            <person name="Mardis E.R."/>
            <person name="Wilson R.K."/>
        </authorList>
    </citation>
    <scope>NUCLEOTIDE SEQUENCE [LARGE SCALE GENOMIC DNA]</scope>
    <source>
        <strain evidence="1">DSM 17244</strain>
    </source>
</reference>
<dbReference type="HOGENOM" id="CLU_2103901_0_0_9"/>